<keyword evidence="1" id="KW-0812">Transmembrane</keyword>
<feature type="transmembrane region" description="Helical" evidence="1">
    <location>
        <begin position="164"/>
        <end position="185"/>
    </location>
</feature>
<evidence type="ECO:0000256" key="1">
    <source>
        <dbReference type="SAM" id="Phobius"/>
    </source>
</evidence>
<evidence type="ECO:0000313" key="2">
    <source>
        <dbReference type="EMBL" id="QIR15876.1"/>
    </source>
</evidence>
<keyword evidence="3" id="KW-1185">Reference proteome</keyword>
<dbReference type="Proteomes" id="UP000502608">
    <property type="component" value="Chromosome"/>
</dbReference>
<feature type="transmembrane region" description="Helical" evidence="1">
    <location>
        <begin position="100"/>
        <end position="122"/>
    </location>
</feature>
<dbReference type="EMBL" id="CP050313">
    <property type="protein sequence ID" value="QIR15876.1"/>
    <property type="molecule type" value="Genomic_DNA"/>
</dbReference>
<feature type="transmembrane region" description="Helical" evidence="1">
    <location>
        <begin position="205"/>
        <end position="226"/>
    </location>
</feature>
<dbReference type="RefSeq" id="WP_167679732.1">
    <property type="nucleotide sequence ID" value="NZ_CP050313.1"/>
</dbReference>
<keyword evidence="1" id="KW-0472">Membrane</keyword>
<reference evidence="2 3" key="1">
    <citation type="submission" date="2020-03" db="EMBL/GenBank/DDBJ databases">
        <title>Complete genome sequence of Shewanella sp.</title>
        <authorList>
            <person name="Kim Y.-S."/>
            <person name="Kim S.-J."/>
            <person name="Jung H.-K."/>
            <person name="Kim K.-H."/>
        </authorList>
    </citation>
    <scope>NUCLEOTIDE SEQUENCE [LARGE SCALE GENOMIC DNA]</scope>
    <source>
        <strain evidence="2 3">PN3F2</strain>
    </source>
</reference>
<feature type="transmembrane region" description="Helical" evidence="1">
    <location>
        <begin position="21"/>
        <end position="39"/>
    </location>
</feature>
<feature type="transmembrane region" description="Helical" evidence="1">
    <location>
        <begin position="128"/>
        <end position="152"/>
    </location>
</feature>
<name>A0A6G9QMU1_9GAMM</name>
<evidence type="ECO:0000313" key="3">
    <source>
        <dbReference type="Proteomes" id="UP000502608"/>
    </source>
</evidence>
<keyword evidence="1" id="KW-1133">Transmembrane helix</keyword>
<sequence>MSLSAILTEAYNFFRNHLQQLAALTFPLLLIQVVIQLWLGNEMLNADVENPQFGGIHAAAMMLLLIVFSFLIAALTLYLDVRSRGHDVTPAMVMKQSFQYVPPLLLAGVFSGIAILLPFMLFAAFGSFWLVGLVISFYLFARLAFVNFMVIVEQLTPLEAMKRSFVFSGPIVLKTITILMLYLPLSVIGGAISQTVAPVGFPLQLISDTIFAFFGLFVNVALFRLYMVSKPVTDEPAEDDHTEI</sequence>
<gene>
    <name evidence="2" type="ORF">HBH39_16460</name>
</gene>
<protein>
    <submittedName>
        <fullName evidence="2">Uncharacterized protein</fullName>
    </submittedName>
</protein>
<feature type="transmembrane region" description="Helical" evidence="1">
    <location>
        <begin position="59"/>
        <end position="79"/>
    </location>
</feature>
<accession>A0A6G9QMU1</accession>
<organism evidence="2 3">
    <name type="scientific">Shewanella aestuarii</name>
    <dbReference type="NCBI Taxonomy" id="1028752"/>
    <lineage>
        <taxon>Bacteria</taxon>
        <taxon>Pseudomonadati</taxon>
        <taxon>Pseudomonadota</taxon>
        <taxon>Gammaproteobacteria</taxon>
        <taxon>Alteromonadales</taxon>
        <taxon>Shewanellaceae</taxon>
        <taxon>Shewanella</taxon>
    </lineage>
</organism>
<dbReference type="KEGG" id="saes:HBH39_16460"/>
<proteinExistence type="predicted"/>
<dbReference type="AlphaFoldDB" id="A0A6G9QMU1"/>